<evidence type="ECO:0000256" key="1">
    <source>
        <dbReference type="ARBA" id="ARBA00001974"/>
    </source>
</evidence>
<gene>
    <name evidence="9" type="ORF">ALP29_04475</name>
</gene>
<evidence type="ECO:0000313" key="10">
    <source>
        <dbReference type="Proteomes" id="UP000280395"/>
    </source>
</evidence>
<dbReference type="PRINTS" id="PR00420">
    <property type="entry name" value="RNGMNOXGNASE"/>
</dbReference>
<name>A0A3M5UGT6_PSESX</name>
<evidence type="ECO:0000256" key="2">
    <source>
        <dbReference type="ARBA" id="ARBA00007801"/>
    </source>
</evidence>
<dbReference type="InterPro" id="IPR036188">
    <property type="entry name" value="FAD/NAD-bd_sf"/>
</dbReference>
<evidence type="ECO:0000256" key="5">
    <source>
        <dbReference type="ARBA" id="ARBA00022827"/>
    </source>
</evidence>
<keyword evidence="4" id="KW-0285">Flavoprotein</keyword>
<evidence type="ECO:0000256" key="7">
    <source>
        <dbReference type="SAM" id="Phobius"/>
    </source>
</evidence>
<dbReference type="SUPFAM" id="SSF52833">
    <property type="entry name" value="Thioredoxin-like"/>
    <property type="match status" value="1"/>
</dbReference>
<dbReference type="Gene3D" id="3.30.70.2450">
    <property type="match status" value="1"/>
</dbReference>
<dbReference type="Proteomes" id="UP000280395">
    <property type="component" value="Unassembled WGS sequence"/>
</dbReference>
<keyword evidence="7" id="KW-0812">Transmembrane</keyword>
<feature type="domain" description="FAD-binding" evidence="8">
    <location>
        <begin position="14"/>
        <end position="347"/>
    </location>
</feature>
<proteinExistence type="inferred from homology"/>
<sequence>MKGNKMQEPSSHQLPVAIIGAGPIGLTTALGLAYYGIPCVIYEDDATLSSDTKAGTLLTRTLEIFRRYGVADDVLQQALRVDEIGEIDKRTQTSTFPVLLDALSLETRYPFVINLPQQDLEPILGDALNRSGLIQIKMQHKLLDFEQGQDSVRLRVQTPAGIIEEQAAFVLACDGGRSTVREQLGIVVEGTSLPVKYALIDLVVDLDLENPRNYPYLAYFADPEEWMILVRHPHCWRFLYPLAEGVEEPTENELRDKSLSFIGQVSNVKVLNRVTYRVHHRVATRWRNGRVFLMGDAAHLITPMWALGLNTGALDASNLPWRLAWYLKGWASEQILDGYEREQRPLAIHGSGEMAEAARYSMSMRGDASVAMSDNNWSNAYTRSMLGVKLDVAGTNEWSMVTRSTRPAVRPGDRLPDYLVHTPDGKQVRIHDLCSGRFTALYFSDVRRRPTVAHNGSAVLQHYAVSRYDAPHDSGLRNRSLLDPGNAFFDRLGIPSDTLVLVRPDEHIAAIVALDNAQGLHLAASLYESITGMSPDIATEGKQE</sequence>
<evidence type="ECO:0000256" key="3">
    <source>
        <dbReference type="ARBA" id="ARBA00020059"/>
    </source>
</evidence>
<accession>A0A3M5UGT6</accession>
<comment type="caution">
    <text evidence="9">The sequence shown here is derived from an EMBL/GenBank/DDBJ whole genome shotgun (WGS) entry which is preliminary data.</text>
</comment>
<keyword evidence="5" id="KW-0274">FAD</keyword>
<dbReference type="PANTHER" id="PTHR43004:SF19">
    <property type="entry name" value="BINDING MONOOXYGENASE, PUTATIVE (JCVI)-RELATED"/>
    <property type="match status" value="1"/>
</dbReference>
<keyword evidence="7" id="KW-1133">Transmembrane helix</keyword>
<comment type="function">
    <text evidence="6">Serves to protect the cell against DNA damage by alkyl hydroperoxides. It can use either NADH or NADPH as electron donor for direct reduction of redox dyes or of alkyl hydroperoxides when combined with the AhpC protein.</text>
</comment>
<dbReference type="InterPro" id="IPR002938">
    <property type="entry name" value="FAD-bd"/>
</dbReference>
<dbReference type="EMBL" id="RBUA01001337">
    <property type="protein sequence ID" value="RMU45100.1"/>
    <property type="molecule type" value="Genomic_DNA"/>
</dbReference>
<feature type="transmembrane region" description="Helical" evidence="7">
    <location>
        <begin position="12"/>
        <end position="37"/>
    </location>
</feature>
<evidence type="ECO:0000313" key="9">
    <source>
        <dbReference type="EMBL" id="RMU45100.1"/>
    </source>
</evidence>
<dbReference type="Pfam" id="PF01494">
    <property type="entry name" value="FAD_binding_3"/>
    <property type="match status" value="1"/>
</dbReference>
<dbReference type="Gene3D" id="3.50.50.60">
    <property type="entry name" value="FAD/NAD(P)-binding domain"/>
    <property type="match status" value="1"/>
</dbReference>
<reference evidence="9 10" key="1">
    <citation type="submission" date="2018-08" db="EMBL/GenBank/DDBJ databases">
        <title>Recombination of ecologically and evolutionarily significant loci maintains genetic cohesion in the Pseudomonas syringae species complex.</title>
        <authorList>
            <person name="Dillon M."/>
            <person name="Thakur S."/>
            <person name="Almeida R.N.D."/>
            <person name="Weir B.S."/>
            <person name="Guttman D.S."/>
        </authorList>
    </citation>
    <scope>NUCLEOTIDE SEQUENCE [LARGE SCALE GENOMIC DNA]</scope>
    <source>
        <strain evidence="9 10">ICMP 14479</strain>
    </source>
</reference>
<dbReference type="GO" id="GO:0016709">
    <property type="term" value="F:oxidoreductase activity, acting on paired donors, with incorporation or reduction of molecular oxygen, NAD(P)H as one donor, and incorporation of one atom of oxygen"/>
    <property type="evidence" value="ECO:0007669"/>
    <property type="project" value="UniProtKB-ARBA"/>
</dbReference>
<dbReference type="Gene3D" id="3.40.30.120">
    <property type="match status" value="1"/>
</dbReference>
<evidence type="ECO:0000256" key="4">
    <source>
        <dbReference type="ARBA" id="ARBA00022630"/>
    </source>
</evidence>
<evidence type="ECO:0000256" key="6">
    <source>
        <dbReference type="ARBA" id="ARBA00024806"/>
    </source>
</evidence>
<dbReference type="SUPFAM" id="SSF51905">
    <property type="entry name" value="FAD/NAD(P)-binding domain"/>
    <property type="match status" value="1"/>
</dbReference>
<protein>
    <recommendedName>
        <fullName evidence="3">Alkyl hydroperoxide reductase subunit F</fullName>
    </recommendedName>
</protein>
<comment type="similarity">
    <text evidence="2">Belongs to the PheA/TfdB FAD monooxygenase family.</text>
</comment>
<evidence type="ECO:0000259" key="8">
    <source>
        <dbReference type="Pfam" id="PF01494"/>
    </source>
</evidence>
<organism evidence="9 10">
    <name type="scientific">Pseudomonas syringae pv. avii</name>
    <dbReference type="NCBI Taxonomy" id="663959"/>
    <lineage>
        <taxon>Bacteria</taxon>
        <taxon>Pseudomonadati</taxon>
        <taxon>Pseudomonadota</taxon>
        <taxon>Gammaproteobacteria</taxon>
        <taxon>Pseudomonadales</taxon>
        <taxon>Pseudomonadaceae</taxon>
        <taxon>Pseudomonas</taxon>
        <taxon>Pseudomonas syringae</taxon>
    </lineage>
</organism>
<dbReference type="AlphaFoldDB" id="A0A3M5UGT6"/>
<dbReference type="PANTHER" id="PTHR43004">
    <property type="entry name" value="TRK SYSTEM POTASSIUM UPTAKE PROTEIN"/>
    <property type="match status" value="1"/>
</dbReference>
<dbReference type="InterPro" id="IPR036249">
    <property type="entry name" value="Thioredoxin-like_sf"/>
</dbReference>
<dbReference type="GO" id="GO:0071949">
    <property type="term" value="F:FAD binding"/>
    <property type="evidence" value="ECO:0007669"/>
    <property type="project" value="InterPro"/>
</dbReference>
<keyword evidence="7" id="KW-0472">Membrane</keyword>
<dbReference type="InterPro" id="IPR050641">
    <property type="entry name" value="RIFMO-like"/>
</dbReference>
<comment type="cofactor">
    <cofactor evidence="1">
        <name>FAD</name>
        <dbReference type="ChEBI" id="CHEBI:57692"/>
    </cofactor>
</comment>